<dbReference type="InterPro" id="IPR029787">
    <property type="entry name" value="Nucleotide_cyclase"/>
</dbReference>
<organism evidence="4">
    <name type="scientific">uncultured Nocardioidaceae bacterium</name>
    <dbReference type="NCBI Taxonomy" id="253824"/>
    <lineage>
        <taxon>Bacteria</taxon>
        <taxon>Bacillati</taxon>
        <taxon>Actinomycetota</taxon>
        <taxon>Actinomycetes</taxon>
        <taxon>Propionibacteriales</taxon>
        <taxon>Nocardioidaceae</taxon>
        <taxon>environmental samples</taxon>
    </lineage>
</organism>
<dbReference type="AlphaFoldDB" id="A0A6J4LI22"/>
<feature type="domain" description="EAL" evidence="2">
    <location>
        <begin position="523"/>
        <end position="779"/>
    </location>
</feature>
<dbReference type="CDD" id="cd01948">
    <property type="entry name" value="EAL"/>
    <property type="match status" value="1"/>
</dbReference>
<evidence type="ECO:0000313" key="4">
    <source>
        <dbReference type="EMBL" id="CAA9332780.1"/>
    </source>
</evidence>
<dbReference type="InterPro" id="IPR043128">
    <property type="entry name" value="Rev_trsase/Diguanyl_cyclase"/>
</dbReference>
<feature type="domain" description="GGDEF" evidence="3">
    <location>
        <begin position="382"/>
        <end position="514"/>
    </location>
</feature>
<keyword evidence="1" id="KW-1133">Transmembrane helix</keyword>
<dbReference type="EMBL" id="CADCUG010000063">
    <property type="protein sequence ID" value="CAA9332780.1"/>
    <property type="molecule type" value="Genomic_DNA"/>
</dbReference>
<feature type="transmembrane region" description="Helical" evidence="1">
    <location>
        <begin position="20"/>
        <end position="43"/>
    </location>
</feature>
<dbReference type="CDD" id="cd01949">
    <property type="entry name" value="GGDEF"/>
    <property type="match status" value="1"/>
</dbReference>
<feature type="transmembrane region" description="Helical" evidence="1">
    <location>
        <begin position="189"/>
        <end position="210"/>
    </location>
</feature>
<gene>
    <name evidence="4" type="ORF">AVDCRST_MAG29-1146</name>
</gene>
<keyword evidence="1" id="KW-0472">Membrane</keyword>
<dbReference type="Gene3D" id="3.20.20.450">
    <property type="entry name" value="EAL domain"/>
    <property type="match status" value="1"/>
</dbReference>
<name>A0A6J4LI22_9ACTN</name>
<feature type="transmembrane region" description="Helical" evidence="1">
    <location>
        <begin position="120"/>
        <end position="139"/>
    </location>
</feature>
<dbReference type="Pfam" id="PF00563">
    <property type="entry name" value="EAL"/>
    <property type="match status" value="1"/>
</dbReference>
<dbReference type="PANTHER" id="PTHR44757:SF2">
    <property type="entry name" value="BIOFILM ARCHITECTURE MAINTENANCE PROTEIN MBAA"/>
    <property type="match status" value="1"/>
</dbReference>
<keyword evidence="1" id="KW-0812">Transmembrane</keyword>
<evidence type="ECO:0000256" key="1">
    <source>
        <dbReference type="SAM" id="Phobius"/>
    </source>
</evidence>
<evidence type="ECO:0000259" key="3">
    <source>
        <dbReference type="PROSITE" id="PS50887"/>
    </source>
</evidence>
<dbReference type="InterPro" id="IPR001633">
    <property type="entry name" value="EAL_dom"/>
</dbReference>
<dbReference type="NCBIfam" id="TIGR00254">
    <property type="entry name" value="GGDEF"/>
    <property type="match status" value="1"/>
</dbReference>
<proteinExistence type="predicted"/>
<dbReference type="Pfam" id="PF00990">
    <property type="entry name" value="GGDEF"/>
    <property type="match status" value="1"/>
</dbReference>
<dbReference type="SUPFAM" id="SSF141868">
    <property type="entry name" value="EAL domain-like"/>
    <property type="match status" value="1"/>
</dbReference>
<accession>A0A6J4LI22</accession>
<dbReference type="PROSITE" id="PS50883">
    <property type="entry name" value="EAL"/>
    <property type="match status" value="1"/>
</dbReference>
<dbReference type="PANTHER" id="PTHR44757">
    <property type="entry name" value="DIGUANYLATE CYCLASE DGCP"/>
    <property type="match status" value="1"/>
</dbReference>
<dbReference type="SMART" id="SM00267">
    <property type="entry name" value="GGDEF"/>
    <property type="match status" value="1"/>
</dbReference>
<dbReference type="SMART" id="SM00052">
    <property type="entry name" value="EAL"/>
    <property type="match status" value="1"/>
</dbReference>
<protein>
    <submittedName>
        <fullName evidence="4">Diguanylate cyclase/phosphodiesterase (GGDEF &amp; EAL domains) with PAS/PAC sensor(S)</fullName>
    </submittedName>
</protein>
<feature type="transmembrane region" description="Helical" evidence="1">
    <location>
        <begin position="151"/>
        <end position="168"/>
    </location>
</feature>
<dbReference type="InterPro" id="IPR052155">
    <property type="entry name" value="Biofilm_reg_signaling"/>
</dbReference>
<reference evidence="4" key="1">
    <citation type="submission" date="2020-02" db="EMBL/GenBank/DDBJ databases">
        <authorList>
            <person name="Meier V. D."/>
        </authorList>
    </citation>
    <scope>NUCLEOTIDE SEQUENCE</scope>
    <source>
        <strain evidence="4">AVDCRST_MAG29</strain>
    </source>
</reference>
<dbReference type="Gene3D" id="3.30.70.270">
    <property type="match status" value="1"/>
</dbReference>
<dbReference type="PROSITE" id="PS50887">
    <property type="entry name" value="GGDEF"/>
    <property type="match status" value="1"/>
</dbReference>
<sequence length="787" mass="84702">MQAAPFASTADGRQPLRSRIFDYGVVSLGLAMVLAAVSSALSADEWPHPGYWLAALVIAVVERYPMTLFARTAAVHVSFSSCVAAFLGIVVDLSSAMLIWSAGVLLAQVVSRVRRSARVFNFGVALVSGGIGLVVIELVRDPSDAVSPSELGAVALGCAVTFLVDYLLSEVSVAFEERSPIATQLLTPGMAVALGGVVTVDTVGYLAAIIDRLLPPQWLALLVVPVAALLAAATSRNVSIESSRRLGVMVAASSRMQGAETREEVLRHLDDALQELVRGSEVALREEPPGPGEIGERLEDGNVHLWLVTPGLWRAHPDPSLDSQHLGSLARTAGQALARVRMRAVVTRLAESDPLTGLCNRAVFLQRVDDALASSRASASGHMVAVLFCDLDGFKRVNDWFGHAVGDELLIGVARSLQTVLGPEALVARLGGDEFAVLLCQLATEDDLTRQCQAVLAAVERRFEYHGRSVLVSTSVGIARSSGRHTADQLIRNADLAMYAAKFAGKNRFREYHPAIGRNRVQTLELAEALNRAVSQRALTVVYQPVVSAASGRVMGLEALARWQDAGRDVPPDVFIPLAEEHGLIDELGELVLDIVAADAPALEAASSEQLAIGVNVSSLQLHTPRLVSAVRRTRQLMGRTALVLELTERQVVGDDDAVLQALDVLQSDEVRLALDDFGVGFSSIGYLQRLAVRILKIDRQFSAGIDRDPRALRLLQSMVEMSRAMDLDVVIEGVERPEQLAVLLPHIETFAEYVYLQGYLLGRPMPLEQVLEHMAGGRSLAPVLTH</sequence>
<dbReference type="InterPro" id="IPR035919">
    <property type="entry name" value="EAL_sf"/>
</dbReference>
<dbReference type="InterPro" id="IPR000160">
    <property type="entry name" value="GGDEF_dom"/>
</dbReference>
<dbReference type="SUPFAM" id="SSF55073">
    <property type="entry name" value="Nucleotide cyclase"/>
    <property type="match status" value="1"/>
</dbReference>
<evidence type="ECO:0000259" key="2">
    <source>
        <dbReference type="PROSITE" id="PS50883"/>
    </source>
</evidence>